<accession>A0A7J5U5X0</accession>
<keyword evidence="2" id="KW-1185">Reference proteome</keyword>
<name>A0A7J5U5X0_9BACT</name>
<comment type="caution">
    <text evidence="1">The sequence shown here is derived from an EMBL/GenBank/DDBJ whole genome shotgun (WGS) entry which is preliminary data.</text>
</comment>
<dbReference type="Proteomes" id="UP000488299">
    <property type="component" value="Unassembled WGS sequence"/>
</dbReference>
<dbReference type="EMBL" id="WELI01000001">
    <property type="protein sequence ID" value="KAB7733175.1"/>
    <property type="molecule type" value="Genomic_DNA"/>
</dbReference>
<evidence type="ECO:0000313" key="1">
    <source>
        <dbReference type="EMBL" id="KAB7733175.1"/>
    </source>
</evidence>
<sequence>MDKLQKLELMNKIVRELEDLQNSQTAIITKISQIEVDNMNGLNDKYLEDHLGDMHSKIAESVDAVNEIFAHFEAQRDEYAEKNKGALEAAQAAAAVEAANS</sequence>
<gene>
    <name evidence="1" type="ORF">F5984_04375</name>
</gene>
<protein>
    <submittedName>
        <fullName evidence="1">Uncharacterized protein</fullName>
    </submittedName>
</protein>
<dbReference type="RefSeq" id="WP_152123013.1">
    <property type="nucleotide sequence ID" value="NZ_WELI01000001.1"/>
</dbReference>
<proteinExistence type="predicted"/>
<evidence type="ECO:0000313" key="2">
    <source>
        <dbReference type="Proteomes" id="UP000488299"/>
    </source>
</evidence>
<organism evidence="1 2">
    <name type="scientific">Rudanella paleaurantiibacter</name>
    <dbReference type="NCBI Taxonomy" id="2614655"/>
    <lineage>
        <taxon>Bacteria</taxon>
        <taxon>Pseudomonadati</taxon>
        <taxon>Bacteroidota</taxon>
        <taxon>Cytophagia</taxon>
        <taxon>Cytophagales</taxon>
        <taxon>Cytophagaceae</taxon>
        <taxon>Rudanella</taxon>
    </lineage>
</organism>
<reference evidence="1 2" key="1">
    <citation type="submission" date="2019-10" db="EMBL/GenBank/DDBJ databases">
        <title>Rudanella paleaurantiibacter sp. nov., isolated from sludge.</title>
        <authorList>
            <person name="Xu S.Q."/>
        </authorList>
    </citation>
    <scope>NUCLEOTIDE SEQUENCE [LARGE SCALE GENOMIC DNA]</scope>
    <source>
        <strain evidence="1 2">HX-22-17</strain>
    </source>
</reference>
<dbReference type="AlphaFoldDB" id="A0A7J5U5X0"/>